<dbReference type="Gene3D" id="3.40.50.2300">
    <property type="match status" value="2"/>
</dbReference>
<feature type="domain" description="Periplasmic binding protein" evidence="5">
    <location>
        <begin position="102"/>
        <end position="320"/>
    </location>
</feature>
<dbReference type="GO" id="GO:0030246">
    <property type="term" value="F:carbohydrate binding"/>
    <property type="evidence" value="ECO:0007669"/>
    <property type="project" value="TreeGrafter"/>
</dbReference>
<dbReference type="Proteomes" id="UP000283975">
    <property type="component" value="Unassembled WGS sequence"/>
</dbReference>
<comment type="caution">
    <text evidence="7">The sequence shown here is derived from an EMBL/GenBank/DDBJ whole genome shotgun (WGS) entry which is preliminary data.</text>
</comment>
<dbReference type="AlphaFoldDB" id="A0A414AKL7"/>
<feature type="region of interest" description="Disordered" evidence="3">
    <location>
        <begin position="29"/>
        <end position="68"/>
    </location>
</feature>
<dbReference type="GO" id="GO:0030288">
    <property type="term" value="C:outer membrane-bounded periplasmic space"/>
    <property type="evidence" value="ECO:0007669"/>
    <property type="project" value="TreeGrafter"/>
</dbReference>
<dbReference type="Pfam" id="PF13407">
    <property type="entry name" value="Peripla_BP_4"/>
    <property type="match status" value="1"/>
</dbReference>
<dbReference type="EMBL" id="QSHZ01000040">
    <property type="protein sequence ID" value="RHC49795.1"/>
    <property type="molecule type" value="Genomic_DNA"/>
</dbReference>
<feature type="signal peptide" evidence="4">
    <location>
        <begin position="1"/>
        <end position="19"/>
    </location>
</feature>
<proteinExistence type="inferred from homology"/>
<evidence type="ECO:0000256" key="4">
    <source>
        <dbReference type="SAM" id="SignalP"/>
    </source>
</evidence>
<comment type="subcellular location">
    <subcellularLocation>
        <location evidence="1">Cell envelope</location>
    </subcellularLocation>
</comment>
<dbReference type="EMBL" id="QRZM01000020">
    <property type="protein sequence ID" value="RGV70599.1"/>
    <property type="molecule type" value="Genomic_DNA"/>
</dbReference>
<keyword evidence="4" id="KW-0732">Signal</keyword>
<evidence type="ECO:0000259" key="5">
    <source>
        <dbReference type="Pfam" id="PF13407"/>
    </source>
</evidence>
<gene>
    <name evidence="7" type="ORF">DW839_26740</name>
    <name evidence="6" type="ORF">DWW02_27185</name>
</gene>
<dbReference type="PANTHER" id="PTHR30036:SF7">
    <property type="entry name" value="ABC TRANSPORTER PERIPLASMIC-BINDING PROTEIN YPHF"/>
    <property type="match status" value="1"/>
</dbReference>
<organism evidence="7 8">
    <name type="scientific">Enterocloster bolteae</name>
    <dbReference type="NCBI Taxonomy" id="208479"/>
    <lineage>
        <taxon>Bacteria</taxon>
        <taxon>Bacillati</taxon>
        <taxon>Bacillota</taxon>
        <taxon>Clostridia</taxon>
        <taxon>Lachnospirales</taxon>
        <taxon>Lachnospiraceae</taxon>
        <taxon>Enterocloster</taxon>
    </lineage>
</organism>
<name>A0A414AKL7_9FIRM</name>
<dbReference type="PANTHER" id="PTHR30036">
    <property type="entry name" value="D-XYLOSE-BINDING PERIPLASMIC PROTEIN"/>
    <property type="match status" value="1"/>
</dbReference>
<reference evidence="8 9" key="1">
    <citation type="submission" date="2018-08" db="EMBL/GenBank/DDBJ databases">
        <title>A genome reference for cultivated species of the human gut microbiota.</title>
        <authorList>
            <person name="Zou Y."/>
            <person name="Xue W."/>
            <person name="Luo G."/>
        </authorList>
    </citation>
    <scope>NUCLEOTIDE SEQUENCE [LARGE SCALE GENOMIC DNA]</scope>
    <source>
        <strain evidence="6 9">AF14-18</strain>
        <strain evidence="7 8">AM35-14</strain>
    </source>
</reference>
<dbReference type="PROSITE" id="PS51257">
    <property type="entry name" value="PROKAR_LIPOPROTEIN"/>
    <property type="match status" value="1"/>
</dbReference>
<evidence type="ECO:0000313" key="6">
    <source>
        <dbReference type="EMBL" id="RGV70599.1"/>
    </source>
</evidence>
<dbReference type="InterPro" id="IPR025997">
    <property type="entry name" value="SBP_2_dom"/>
</dbReference>
<sequence length="407" mass="44409">MKKRHLRALSFIMSAILLVGCTTTPTVGTGTQEAAQASETGMPEAAEDGSAGGETKETEAAASQQEFPPLKVAKDRPLKVGYLYSNLEAESCTRSYNQIRIEAPHRGWELTEVYFNAQKPEEARTGMQTLITQDVDAVVIYNMEIVGIADLILQARQNGIGVYNVDNQLVPGVVANSCQPNGVAAAEFAYYMGEKYLWNANYAIITAPSLQVHVERTDPIKAIYDQYPGMKLLGEESLNPSGSESMGQQSYNFTKRFIEKYGNELDILVTSYDGAAVTADEAAAQAIGGTDVAIIGVDGGSETWSHMRKGGNFKYSYAQPTELYCHKICNLVEELQVQGLKPGDEGCSITAFGETIYSNGKIIDQDHVPAPNQSIHSVFDFYGGDPEDPEAWYNWNDGPGIYMIADK</sequence>
<evidence type="ECO:0000313" key="7">
    <source>
        <dbReference type="EMBL" id="RHC49795.1"/>
    </source>
</evidence>
<dbReference type="InterPro" id="IPR028082">
    <property type="entry name" value="Peripla_BP_I"/>
</dbReference>
<protein>
    <submittedName>
        <fullName evidence="7">Sugar ABC transporter substrate-binding protein</fullName>
    </submittedName>
</protein>
<dbReference type="SUPFAM" id="SSF53822">
    <property type="entry name" value="Periplasmic binding protein-like I"/>
    <property type="match status" value="1"/>
</dbReference>
<dbReference type="RefSeq" id="WP_002573050.1">
    <property type="nucleotide sequence ID" value="NZ_CAUFHZ010000023.1"/>
</dbReference>
<comment type="similarity">
    <text evidence="2">Belongs to the bacterial solute-binding protein 2 family.</text>
</comment>
<evidence type="ECO:0000256" key="2">
    <source>
        <dbReference type="ARBA" id="ARBA00007639"/>
    </source>
</evidence>
<evidence type="ECO:0000256" key="3">
    <source>
        <dbReference type="SAM" id="MobiDB-lite"/>
    </source>
</evidence>
<evidence type="ECO:0000313" key="8">
    <source>
        <dbReference type="Proteomes" id="UP000283975"/>
    </source>
</evidence>
<dbReference type="InterPro" id="IPR050555">
    <property type="entry name" value="Bact_Solute-Bind_Prot2"/>
</dbReference>
<accession>A0A414AKL7</accession>
<evidence type="ECO:0000313" key="9">
    <source>
        <dbReference type="Proteomes" id="UP000284543"/>
    </source>
</evidence>
<evidence type="ECO:0000256" key="1">
    <source>
        <dbReference type="ARBA" id="ARBA00004196"/>
    </source>
</evidence>
<feature type="chain" id="PRO_5038236960" evidence="4">
    <location>
        <begin position="20"/>
        <end position="407"/>
    </location>
</feature>
<dbReference type="Proteomes" id="UP000284543">
    <property type="component" value="Unassembled WGS sequence"/>
</dbReference>